<dbReference type="Proteomes" id="UP001412067">
    <property type="component" value="Unassembled WGS sequence"/>
</dbReference>
<gene>
    <name evidence="1" type="ORF">KSP40_PGU004230</name>
</gene>
<evidence type="ECO:0000313" key="2">
    <source>
        <dbReference type="Proteomes" id="UP001412067"/>
    </source>
</evidence>
<proteinExistence type="predicted"/>
<dbReference type="EMBL" id="JBBWWR010000009">
    <property type="protein sequence ID" value="KAK8961733.1"/>
    <property type="molecule type" value="Genomic_DNA"/>
</dbReference>
<comment type="caution">
    <text evidence="1">The sequence shown here is derived from an EMBL/GenBank/DDBJ whole genome shotgun (WGS) entry which is preliminary data.</text>
</comment>
<reference evidence="1 2" key="1">
    <citation type="journal article" date="2022" name="Nat. Plants">
        <title>Genomes of leafy and leafless Platanthera orchids illuminate the evolution of mycoheterotrophy.</title>
        <authorList>
            <person name="Li M.H."/>
            <person name="Liu K.W."/>
            <person name="Li Z."/>
            <person name="Lu H.C."/>
            <person name="Ye Q.L."/>
            <person name="Zhang D."/>
            <person name="Wang J.Y."/>
            <person name="Li Y.F."/>
            <person name="Zhong Z.M."/>
            <person name="Liu X."/>
            <person name="Yu X."/>
            <person name="Liu D.K."/>
            <person name="Tu X.D."/>
            <person name="Liu B."/>
            <person name="Hao Y."/>
            <person name="Liao X.Y."/>
            <person name="Jiang Y.T."/>
            <person name="Sun W.H."/>
            <person name="Chen J."/>
            <person name="Chen Y.Q."/>
            <person name="Ai Y."/>
            <person name="Zhai J.W."/>
            <person name="Wu S.S."/>
            <person name="Zhou Z."/>
            <person name="Hsiao Y.Y."/>
            <person name="Wu W.L."/>
            <person name="Chen Y.Y."/>
            <person name="Lin Y.F."/>
            <person name="Hsu J.L."/>
            <person name="Li C.Y."/>
            <person name="Wang Z.W."/>
            <person name="Zhao X."/>
            <person name="Zhong W.Y."/>
            <person name="Ma X.K."/>
            <person name="Ma L."/>
            <person name="Huang J."/>
            <person name="Chen G.Z."/>
            <person name="Huang M.Z."/>
            <person name="Huang L."/>
            <person name="Peng D.H."/>
            <person name="Luo Y.B."/>
            <person name="Zou S.Q."/>
            <person name="Chen S.P."/>
            <person name="Lan S."/>
            <person name="Tsai W.C."/>
            <person name="Van de Peer Y."/>
            <person name="Liu Z.J."/>
        </authorList>
    </citation>
    <scope>NUCLEOTIDE SEQUENCE [LARGE SCALE GENOMIC DNA]</scope>
    <source>
        <strain evidence="1">Lor288</strain>
    </source>
</reference>
<keyword evidence="2" id="KW-1185">Reference proteome</keyword>
<organism evidence="1 2">
    <name type="scientific">Platanthera guangdongensis</name>
    <dbReference type="NCBI Taxonomy" id="2320717"/>
    <lineage>
        <taxon>Eukaryota</taxon>
        <taxon>Viridiplantae</taxon>
        <taxon>Streptophyta</taxon>
        <taxon>Embryophyta</taxon>
        <taxon>Tracheophyta</taxon>
        <taxon>Spermatophyta</taxon>
        <taxon>Magnoliopsida</taxon>
        <taxon>Liliopsida</taxon>
        <taxon>Asparagales</taxon>
        <taxon>Orchidaceae</taxon>
        <taxon>Orchidoideae</taxon>
        <taxon>Orchideae</taxon>
        <taxon>Orchidinae</taxon>
        <taxon>Platanthera</taxon>
    </lineage>
</organism>
<evidence type="ECO:0000313" key="1">
    <source>
        <dbReference type="EMBL" id="KAK8961733.1"/>
    </source>
</evidence>
<name>A0ABR2MFI2_9ASPA</name>
<sequence length="75" mass="8181">MDHVTKGVNYLDVQLTKASTSLTKITSEEGIKGEKAMIKTNTENVSAILLSRALIFRPSFFTASTPVDDSFGTAW</sequence>
<accession>A0ABR2MFI2</accession>
<protein>
    <submittedName>
        <fullName evidence="1">Uncharacterized protein</fullName>
    </submittedName>
</protein>